<evidence type="ECO:0000256" key="7">
    <source>
        <dbReference type="ARBA" id="ARBA00025034"/>
    </source>
</evidence>
<gene>
    <name evidence="15" type="ORF">B0I32_11894</name>
</gene>
<evidence type="ECO:0000256" key="4">
    <source>
        <dbReference type="ARBA" id="ARBA00022692"/>
    </source>
</evidence>
<dbReference type="Proteomes" id="UP000238312">
    <property type="component" value="Unassembled WGS sequence"/>
</dbReference>
<proteinExistence type="inferred from homology"/>
<evidence type="ECO:0000256" key="3">
    <source>
        <dbReference type="ARBA" id="ARBA00015325"/>
    </source>
</evidence>
<evidence type="ECO:0000256" key="5">
    <source>
        <dbReference type="ARBA" id="ARBA00022989"/>
    </source>
</evidence>
<keyword evidence="16" id="KW-1185">Reference proteome</keyword>
<comment type="caution">
    <text evidence="15">The sequence shown here is derived from an EMBL/GenBank/DDBJ whole genome shotgun (WGS) entry which is preliminary data.</text>
</comment>
<evidence type="ECO:0000313" key="16">
    <source>
        <dbReference type="Proteomes" id="UP000238312"/>
    </source>
</evidence>
<feature type="transmembrane region" description="Helical" evidence="13">
    <location>
        <begin position="6"/>
        <end position="32"/>
    </location>
</feature>
<comment type="subcellular location">
    <subcellularLocation>
        <location evidence="1 12">Membrane</location>
        <topology evidence="1 12">Multi-pass membrane protein</topology>
    </subcellularLocation>
</comment>
<evidence type="ECO:0000256" key="6">
    <source>
        <dbReference type="ARBA" id="ARBA00023136"/>
    </source>
</evidence>
<evidence type="ECO:0000259" key="14">
    <source>
        <dbReference type="Pfam" id="PF02096"/>
    </source>
</evidence>
<comment type="function">
    <text evidence="7">Required for the insertion and/or proper folding and/or complex formation of integral membrane proteins into the membrane. Involved in integration of membrane proteins that insert both dependently and independently of the Sec translocase complex, as well as at least some lipoproteins. Aids folding of multispanning membrane proteins.</text>
</comment>
<dbReference type="NCBIfam" id="TIGR03592">
    <property type="entry name" value="yidC_oxa1_cterm"/>
    <property type="match status" value="1"/>
</dbReference>
<evidence type="ECO:0000256" key="2">
    <source>
        <dbReference type="ARBA" id="ARBA00010527"/>
    </source>
</evidence>
<evidence type="ECO:0000256" key="13">
    <source>
        <dbReference type="SAM" id="Phobius"/>
    </source>
</evidence>
<dbReference type="OrthoDB" id="9780552at2"/>
<feature type="domain" description="Membrane insertase YidC/Oxa/ALB C-terminal" evidence="14">
    <location>
        <begin position="19"/>
        <end position="215"/>
    </location>
</feature>
<evidence type="ECO:0000256" key="1">
    <source>
        <dbReference type="ARBA" id="ARBA00004141"/>
    </source>
</evidence>
<evidence type="ECO:0000256" key="11">
    <source>
        <dbReference type="ARBA" id="ARBA00033342"/>
    </source>
</evidence>
<dbReference type="RefSeq" id="WP_106247409.1">
    <property type="nucleotide sequence ID" value="NZ_JBFAIB010000001.1"/>
</dbReference>
<dbReference type="GO" id="GO:0032977">
    <property type="term" value="F:membrane insertase activity"/>
    <property type="evidence" value="ECO:0007669"/>
    <property type="project" value="InterPro"/>
</dbReference>
<evidence type="ECO:0000256" key="8">
    <source>
        <dbReference type="ARBA" id="ARBA00026028"/>
    </source>
</evidence>
<reference evidence="15 16" key="1">
    <citation type="submission" date="2018-03" db="EMBL/GenBank/DDBJ databases">
        <title>Genomic Encyclopedia of Type Strains, Phase III (KMG-III): the genomes of soil and plant-associated and newly described type strains.</title>
        <authorList>
            <person name="Whitman W."/>
        </authorList>
    </citation>
    <scope>NUCLEOTIDE SEQUENCE [LARGE SCALE GENOMIC DNA]</scope>
    <source>
        <strain evidence="15 16">CGMCC 4.7104</strain>
    </source>
</reference>
<keyword evidence="6 13" id="KW-0472">Membrane</keyword>
<name>A0A2T0MPM0_9ACTN</name>
<dbReference type="Pfam" id="PF02096">
    <property type="entry name" value="60KD_IMP"/>
    <property type="match status" value="1"/>
</dbReference>
<accession>A0A2T0MPM0</accession>
<keyword evidence="4 12" id="KW-0812">Transmembrane</keyword>
<comment type="subunit">
    <text evidence="8">Interacts with the Sec translocase complex via SecD. Specifically interacts with transmembrane segments of nascent integral membrane proteins during membrane integration.</text>
</comment>
<protein>
    <recommendedName>
        <fullName evidence="3">Membrane protein insertase YidC</fullName>
    </recommendedName>
    <alternativeName>
        <fullName evidence="11">Foldase YidC</fullName>
    </alternativeName>
    <alternativeName>
        <fullName evidence="10">Membrane integrase YidC</fullName>
    </alternativeName>
    <alternativeName>
        <fullName evidence="9">Membrane protein YidC</fullName>
    </alternativeName>
</protein>
<dbReference type="InterPro" id="IPR001708">
    <property type="entry name" value="YidC/ALB3/OXA1/COX18"/>
</dbReference>
<organism evidence="15 16">
    <name type="scientific">Nonomuraea fuscirosea</name>
    <dbReference type="NCBI Taxonomy" id="1291556"/>
    <lineage>
        <taxon>Bacteria</taxon>
        <taxon>Bacillati</taxon>
        <taxon>Actinomycetota</taxon>
        <taxon>Actinomycetes</taxon>
        <taxon>Streptosporangiales</taxon>
        <taxon>Streptosporangiaceae</taxon>
        <taxon>Nonomuraea</taxon>
    </lineage>
</organism>
<dbReference type="PANTHER" id="PTHR12428:SF65">
    <property type="entry name" value="CYTOCHROME C OXIDASE ASSEMBLY PROTEIN COX18, MITOCHONDRIAL"/>
    <property type="match status" value="1"/>
</dbReference>
<evidence type="ECO:0000256" key="9">
    <source>
        <dbReference type="ARBA" id="ARBA00031538"/>
    </source>
</evidence>
<evidence type="ECO:0000256" key="10">
    <source>
        <dbReference type="ARBA" id="ARBA00033245"/>
    </source>
</evidence>
<dbReference type="AlphaFoldDB" id="A0A2T0MPM0"/>
<dbReference type="InterPro" id="IPR028055">
    <property type="entry name" value="YidC/Oxa/ALB_C"/>
</dbReference>
<evidence type="ECO:0000256" key="12">
    <source>
        <dbReference type="RuleBase" id="RU003945"/>
    </source>
</evidence>
<keyword evidence="5 13" id="KW-1133">Transmembrane helix</keyword>
<comment type="similarity">
    <text evidence="2">Belongs to the OXA1/ALB3/YidC family. Type 1 subfamily.</text>
</comment>
<feature type="transmembrane region" description="Helical" evidence="13">
    <location>
        <begin position="123"/>
        <end position="154"/>
    </location>
</feature>
<sequence length="221" mass="23891">MIDSLVTFVIGMSGGSAALGIVLFTLAVRLLLLPLNVRQARTMKIRERLAPKQKELRKRWSRNPERLAKELNALYAKEGSSPFAGILPMLAQLPFMWLMFRVATHPTALAGHTLLGAPLGQQVAGIVANYGLVSVPFTVFVLVIVLVAAVAWWSSRLIAANAGRQEEIAGVRPELMSKITRLMPYGSVLAALVLPLAAGLYLLVSTAWATGERAVLASRPL</sequence>
<dbReference type="EMBL" id="PVNG01000018">
    <property type="protein sequence ID" value="PRX59953.1"/>
    <property type="molecule type" value="Genomic_DNA"/>
</dbReference>
<dbReference type="PANTHER" id="PTHR12428">
    <property type="entry name" value="OXA1"/>
    <property type="match status" value="1"/>
</dbReference>
<feature type="transmembrane region" description="Helical" evidence="13">
    <location>
        <begin position="182"/>
        <end position="204"/>
    </location>
</feature>
<evidence type="ECO:0000313" key="15">
    <source>
        <dbReference type="EMBL" id="PRX59953.1"/>
    </source>
</evidence>
<dbReference type="GO" id="GO:0005886">
    <property type="term" value="C:plasma membrane"/>
    <property type="evidence" value="ECO:0007669"/>
    <property type="project" value="TreeGrafter"/>
</dbReference>
<dbReference type="GO" id="GO:0051205">
    <property type="term" value="P:protein insertion into membrane"/>
    <property type="evidence" value="ECO:0007669"/>
    <property type="project" value="TreeGrafter"/>
</dbReference>